<keyword evidence="2" id="KW-1185">Reference proteome</keyword>
<organism evidence="1 2">
    <name type="scientific">Ephemerocybe angulata</name>
    <dbReference type="NCBI Taxonomy" id="980116"/>
    <lineage>
        <taxon>Eukaryota</taxon>
        <taxon>Fungi</taxon>
        <taxon>Dikarya</taxon>
        <taxon>Basidiomycota</taxon>
        <taxon>Agaricomycotina</taxon>
        <taxon>Agaricomycetes</taxon>
        <taxon>Agaricomycetidae</taxon>
        <taxon>Agaricales</taxon>
        <taxon>Agaricineae</taxon>
        <taxon>Psathyrellaceae</taxon>
        <taxon>Ephemerocybe</taxon>
    </lineage>
</organism>
<protein>
    <submittedName>
        <fullName evidence="1">Uncharacterized protein</fullName>
    </submittedName>
</protein>
<dbReference type="OrthoDB" id="3260407at2759"/>
<dbReference type="EMBL" id="JACGCI010000042">
    <property type="protein sequence ID" value="KAF6752816.1"/>
    <property type="molecule type" value="Genomic_DNA"/>
</dbReference>
<accession>A0A8H6HU23</accession>
<name>A0A8H6HU23_9AGAR</name>
<proteinExistence type="predicted"/>
<gene>
    <name evidence="1" type="ORF">DFP72DRAFT_903696</name>
</gene>
<dbReference type="Proteomes" id="UP000521943">
    <property type="component" value="Unassembled WGS sequence"/>
</dbReference>
<comment type="caution">
    <text evidence="1">The sequence shown here is derived from an EMBL/GenBank/DDBJ whole genome shotgun (WGS) entry which is preliminary data.</text>
</comment>
<evidence type="ECO:0000313" key="1">
    <source>
        <dbReference type="EMBL" id="KAF6752816.1"/>
    </source>
</evidence>
<dbReference type="AlphaFoldDB" id="A0A8H6HU23"/>
<reference evidence="1 2" key="1">
    <citation type="submission" date="2020-07" db="EMBL/GenBank/DDBJ databases">
        <title>Comparative genomics of pyrophilous fungi reveals a link between fire events and developmental genes.</title>
        <authorList>
            <consortium name="DOE Joint Genome Institute"/>
            <person name="Steindorff A.S."/>
            <person name="Carver A."/>
            <person name="Calhoun S."/>
            <person name="Stillman K."/>
            <person name="Liu H."/>
            <person name="Lipzen A."/>
            <person name="Pangilinan J."/>
            <person name="Labutti K."/>
            <person name="Bruns T.D."/>
            <person name="Grigoriev I.V."/>
        </authorList>
    </citation>
    <scope>NUCLEOTIDE SEQUENCE [LARGE SCALE GENOMIC DNA]</scope>
    <source>
        <strain evidence="1 2">CBS 144469</strain>
    </source>
</reference>
<evidence type="ECO:0000313" key="2">
    <source>
        <dbReference type="Proteomes" id="UP000521943"/>
    </source>
</evidence>
<sequence length="287" mass="31911">MFTSSLFSRPLTPSVPVPTFFFDTFTPFSSRTGFISARLQKFVDAAHLSRNGSTLPTNDITFPLSLYDPRPPPLYPYHRAVSSFSAVVQLYARSNQLDSGRKLAARTSSTDGRCRFGCSVTESSHHIFVQCPHFTTIRLATTNDIISRANALLGLYQLDLSCLPRLSDLLHRFLQDGSHWPAHRSFFYLGLAPKLDPLFQHDQLRHLSGLQKETIAAGLNGILHHAAILCAGRIWGIVRRRSASSLPSRLESNVSPRVKELLLPSFLTYIPSSSPFLRITPSTSPSS</sequence>